<evidence type="ECO:0000256" key="6">
    <source>
        <dbReference type="SAM" id="MobiDB-lite"/>
    </source>
</evidence>
<dbReference type="PROSITE" id="PS00105">
    <property type="entry name" value="AA_TRANSFER_CLASS_1"/>
    <property type="match status" value="1"/>
</dbReference>
<keyword evidence="9" id="KW-1185">Reference proteome</keyword>
<dbReference type="CDD" id="cd00609">
    <property type="entry name" value="AAT_like"/>
    <property type="match status" value="1"/>
</dbReference>
<dbReference type="SUPFAM" id="SSF53383">
    <property type="entry name" value="PLP-dependent transferases"/>
    <property type="match status" value="1"/>
</dbReference>
<feature type="domain" description="Aminotransferase class I/classII large" evidence="7">
    <location>
        <begin position="38"/>
        <end position="386"/>
    </location>
</feature>
<sequence length="490" mass="53890">MSPLTPAALVPEVASRKVSATLSISECARRKRDAGEEVFALGFGQSPFPVPEPMVQECQAHAHVKDYLPVRGLPLLRETIADWARFHKGVPDVTAEDVLIGPGSKQLIYLLQAVLQCDLLLPRPAWVTYAPQAELLRRRVFWVETSAEKQWKMDPKDLDEACRLGDSDSPNRLFIFNNPCNPTGTAVTAQTVAELAAVARAHRLLVLADEIYDYQQFDGNHEPFAKHYPEGTITLTGISKWAGAGGWRLGAFVFPSSLRWLLNAMAVYASETHSCVAAPIQYGAVPAFAAHRDTPQGQYMRHYLKASRSILGAIGEAFAEVVCGGSPCDMIVPTGGFYAWIDAESGNRREAFVRKGITTSGQLAQRLLDETGVATLPGESYGWPPEKLCLHVAYVDFDGGAAIEAVGKLPRFSGKKDPAGDAQRSEFGWHQTFVREYAPRVYQGAWKLREWLAQTRSPNEPLRELNGDPDRNRLTSKAEKPHLPTLGAGK</sequence>
<proteinExistence type="inferred from homology"/>
<evidence type="ECO:0000256" key="4">
    <source>
        <dbReference type="ARBA" id="ARBA00022679"/>
    </source>
</evidence>
<dbReference type="InterPro" id="IPR015421">
    <property type="entry name" value="PyrdxlP-dep_Trfase_major"/>
</dbReference>
<dbReference type="InterPro" id="IPR015424">
    <property type="entry name" value="PyrdxlP-dep_Trfase"/>
</dbReference>
<organism evidence="8 9">
    <name type="scientific">Symbiodinium necroappetens</name>
    <dbReference type="NCBI Taxonomy" id="1628268"/>
    <lineage>
        <taxon>Eukaryota</taxon>
        <taxon>Sar</taxon>
        <taxon>Alveolata</taxon>
        <taxon>Dinophyceae</taxon>
        <taxon>Suessiales</taxon>
        <taxon>Symbiodiniaceae</taxon>
        <taxon>Symbiodinium</taxon>
    </lineage>
</organism>
<dbReference type="Gene3D" id="3.40.640.10">
    <property type="entry name" value="Type I PLP-dependent aspartate aminotransferase-like (Major domain)"/>
    <property type="match status" value="1"/>
</dbReference>
<gene>
    <name evidence="8" type="primary">aspB</name>
    <name evidence="8" type="ORF">SNEC2469_LOCUS19262</name>
</gene>
<evidence type="ECO:0000256" key="5">
    <source>
        <dbReference type="ARBA" id="ARBA00022898"/>
    </source>
</evidence>
<dbReference type="GO" id="GO:0030170">
    <property type="term" value="F:pyridoxal phosphate binding"/>
    <property type="evidence" value="ECO:0007669"/>
    <property type="project" value="InterPro"/>
</dbReference>
<evidence type="ECO:0000256" key="2">
    <source>
        <dbReference type="ARBA" id="ARBA00007441"/>
    </source>
</evidence>
<keyword evidence="5" id="KW-0663">Pyridoxal phosphate</keyword>
<dbReference type="Pfam" id="PF00155">
    <property type="entry name" value="Aminotran_1_2"/>
    <property type="match status" value="1"/>
</dbReference>
<comment type="similarity">
    <text evidence="2">Belongs to the class-I pyridoxal-phosphate-dependent aminotransferase family.</text>
</comment>
<comment type="cofactor">
    <cofactor evidence="1">
        <name>pyridoxal 5'-phosphate</name>
        <dbReference type="ChEBI" id="CHEBI:597326"/>
    </cofactor>
</comment>
<dbReference type="InterPro" id="IPR015422">
    <property type="entry name" value="PyrdxlP-dep_Trfase_small"/>
</dbReference>
<dbReference type="OrthoDB" id="7042322at2759"/>
<feature type="region of interest" description="Disordered" evidence="6">
    <location>
        <begin position="457"/>
        <end position="490"/>
    </location>
</feature>
<dbReference type="Proteomes" id="UP000601435">
    <property type="component" value="Unassembled WGS sequence"/>
</dbReference>
<comment type="caution">
    <text evidence="8">The sequence shown here is derived from an EMBL/GenBank/DDBJ whole genome shotgun (WGS) entry which is preliminary data.</text>
</comment>
<keyword evidence="3" id="KW-0032">Aminotransferase</keyword>
<dbReference type="EMBL" id="CAJNJA010032919">
    <property type="protein sequence ID" value="CAE7672485.1"/>
    <property type="molecule type" value="Genomic_DNA"/>
</dbReference>
<protein>
    <submittedName>
        <fullName evidence="8">AspB protein</fullName>
    </submittedName>
</protein>
<name>A0A812W9U4_9DINO</name>
<dbReference type="GO" id="GO:0008483">
    <property type="term" value="F:transaminase activity"/>
    <property type="evidence" value="ECO:0007669"/>
    <property type="project" value="UniProtKB-KW"/>
</dbReference>
<dbReference type="Gene3D" id="3.90.1150.10">
    <property type="entry name" value="Aspartate Aminotransferase, domain 1"/>
    <property type="match status" value="1"/>
</dbReference>
<keyword evidence="4" id="KW-0808">Transferase</keyword>
<evidence type="ECO:0000256" key="1">
    <source>
        <dbReference type="ARBA" id="ARBA00001933"/>
    </source>
</evidence>
<evidence type="ECO:0000259" key="7">
    <source>
        <dbReference type="Pfam" id="PF00155"/>
    </source>
</evidence>
<dbReference type="InterPro" id="IPR050596">
    <property type="entry name" value="AspAT/PAT-like"/>
</dbReference>
<evidence type="ECO:0000313" key="9">
    <source>
        <dbReference type="Proteomes" id="UP000601435"/>
    </source>
</evidence>
<dbReference type="PANTHER" id="PTHR46383:SF1">
    <property type="entry name" value="ASPARTATE AMINOTRANSFERASE"/>
    <property type="match status" value="1"/>
</dbReference>
<dbReference type="GO" id="GO:0006520">
    <property type="term" value="P:amino acid metabolic process"/>
    <property type="evidence" value="ECO:0007669"/>
    <property type="project" value="InterPro"/>
</dbReference>
<dbReference type="InterPro" id="IPR004838">
    <property type="entry name" value="NHTrfase_class1_PyrdxlP-BS"/>
</dbReference>
<evidence type="ECO:0000256" key="3">
    <source>
        <dbReference type="ARBA" id="ARBA00022576"/>
    </source>
</evidence>
<evidence type="ECO:0000313" key="8">
    <source>
        <dbReference type="EMBL" id="CAE7672485.1"/>
    </source>
</evidence>
<dbReference type="InterPro" id="IPR004839">
    <property type="entry name" value="Aminotransferase_I/II_large"/>
</dbReference>
<feature type="compositionally biased region" description="Basic and acidic residues" evidence="6">
    <location>
        <begin position="461"/>
        <end position="482"/>
    </location>
</feature>
<dbReference type="PANTHER" id="PTHR46383">
    <property type="entry name" value="ASPARTATE AMINOTRANSFERASE"/>
    <property type="match status" value="1"/>
</dbReference>
<reference evidence="8" key="1">
    <citation type="submission" date="2021-02" db="EMBL/GenBank/DDBJ databases">
        <authorList>
            <person name="Dougan E. K."/>
            <person name="Rhodes N."/>
            <person name="Thang M."/>
            <person name="Chan C."/>
        </authorList>
    </citation>
    <scope>NUCLEOTIDE SEQUENCE</scope>
</reference>
<dbReference type="AlphaFoldDB" id="A0A812W9U4"/>
<accession>A0A812W9U4</accession>